<keyword evidence="3" id="KW-1185">Reference proteome</keyword>
<feature type="domain" description="Effector-associated" evidence="1">
    <location>
        <begin position="737"/>
        <end position="815"/>
    </location>
</feature>
<dbReference type="Pfam" id="PF20012">
    <property type="entry name" value="GAP1-N1"/>
    <property type="match status" value="1"/>
</dbReference>
<evidence type="ECO:0000313" key="2">
    <source>
        <dbReference type="EMBL" id="AHK21923.1"/>
    </source>
</evidence>
<dbReference type="EMBL" id="CP007230">
    <property type="protein sequence ID" value="AHK21923.1"/>
    <property type="molecule type" value="Genomic_DNA"/>
</dbReference>
<reference evidence="2 3" key="1">
    <citation type="journal article" date="2014" name="Genome Announc.">
        <title>Genome Sequence of Yersinia similis Y228T, a Member of the Yersinia pseudotuberculosis Complex.</title>
        <authorList>
            <person name="Sprague L.D."/>
            <person name="Neubauer H."/>
        </authorList>
    </citation>
    <scope>NUCLEOTIDE SEQUENCE [LARGE SCALE GENOMIC DNA]</scope>
    <source>
        <strain evidence="2 3">228</strain>
    </source>
</reference>
<proteinExistence type="predicted"/>
<accession>A0ABM5Q3N6</accession>
<name>A0ABM5Q3N6_9GAMM</name>
<dbReference type="Proteomes" id="UP000019439">
    <property type="component" value="Chromosome"/>
</dbReference>
<evidence type="ECO:0000313" key="3">
    <source>
        <dbReference type="Proteomes" id="UP000019439"/>
    </source>
</evidence>
<dbReference type="Pfam" id="PF19955">
    <property type="entry name" value="EAD1"/>
    <property type="match status" value="1"/>
</dbReference>
<evidence type="ECO:0000259" key="1">
    <source>
        <dbReference type="Pfam" id="PF19955"/>
    </source>
</evidence>
<organism evidence="2 3">
    <name type="scientific">Yersinia similis</name>
    <dbReference type="NCBI Taxonomy" id="367190"/>
    <lineage>
        <taxon>Bacteria</taxon>
        <taxon>Pseudomonadati</taxon>
        <taxon>Pseudomonadota</taxon>
        <taxon>Gammaproteobacteria</taxon>
        <taxon>Enterobacterales</taxon>
        <taxon>Yersiniaceae</taxon>
        <taxon>Yersinia</taxon>
    </lineage>
</organism>
<protein>
    <recommendedName>
        <fullName evidence="1">Effector-associated domain-containing protein</fullName>
    </recommendedName>
</protein>
<gene>
    <name evidence="2" type="ORF">BF17_04465</name>
</gene>
<dbReference type="GeneID" id="96662890"/>
<sequence>MKVEQAIYGESRGGHGLRLGSSDLPIISALTSYLDLPDAAPLGVNWSPFVSGFPHGKYYILARTFADPAASRPGMVLSHAVIVPLEEVINISDLRPLFEMLLTEPIFPGVLEACEFLAIAKPLKPTPELVSLANALVTRGRGPVIRFGLQDFDELIASLWVHLWPEIRSKFSFRLSFGPQDIIDEITPAVICTPNALASRWSSYRVLSNDIQSPSLAAGILYGGMDRSSVMELTQQVGAKIYQFSELPLLQRLYEIDKNPDPQFDECVSALRIIEKLSPYPAPGLDYKNVFTHRLVLRLPHASLQDILLLRNLGTAGLPDATRIWTSLKDWATANSLVASEDIGMLSVLSDALCATAAIEPWRLSIINGLISGSHASPEILASAFWRWAKLGPKVIAQLAEYLPIEGEFEYQIVKAVPDVLDLETGNVVMAIAHSKNWLKLHGTAASACLEPLDAIMRQLSIDTRATELEGLRAALRRTGPRETIELALARTNETRLLHLAAERIADNPSLLGTLSFTSIHVQDLWFYALSINSEAWKGPNDPYGAFSVVLKKLIQNSEVNLQLIEALSFTPLADLSKYIKNADVWSYLPEPARGNCLRATAIGWLHNALEGNINHPDNLLERAILTNEKLALVLQSDNPDIGNILRVIKYLPNLEEFRVLRWLNENALTKPLQSADSEELGRIIQNQSWHQIVETLIKLTKQGRGDLKPALIQCYSMVGLFWRLVLGLPNVSYSEKWALLEELAVELYPNGPDEQALWDRAGGKDADLKVNGSGRNRWHDAISYLQRGRGPYVSALFKEMQSDYPQNDKLRALREIRYF</sequence>
<dbReference type="RefSeq" id="WP_025381480.1">
    <property type="nucleotide sequence ID" value="NZ_CGBP01000032.1"/>
</dbReference>
<dbReference type="InterPro" id="IPR045430">
    <property type="entry name" value="EAD1"/>
</dbReference>